<evidence type="ECO:0000256" key="1">
    <source>
        <dbReference type="ARBA" id="ARBA00022723"/>
    </source>
</evidence>
<dbReference type="Gene3D" id="4.10.240.10">
    <property type="entry name" value="Zn(2)-C6 fungal-type DNA-binding domain"/>
    <property type="match status" value="1"/>
</dbReference>
<dbReference type="SMART" id="SM00066">
    <property type="entry name" value="GAL4"/>
    <property type="match status" value="1"/>
</dbReference>
<evidence type="ECO:0000256" key="6">
    <source>
        <dbReference type="SAM" id="MobiDB-lite"/>
    </source>
</evidence>
<reference evidence="8 9" key="1">
    <citation type="submission" date="2015-01" db="EMBL/GenBank/DDBJ databases">
        <title>The Genome Sequence of Exophiala sideris CBS121828.</title>
        <authorList>
            <consortium name="The Broad Institute Genomics Platform"/>
            <person name="Cuomo C."/>
            <person name="de Hoog S."/>
            <person name="Gorbushina A."/>
            <person name="Stielow B."/>
            <person name="Teixiera M."/>
            <person name="Abouelleil A."/>
            <person name="Chapman S.B."/>
            <person name="Priest M."/>
            <person name="Young S.K."/>
            <person name="Wortman J."/>
            <person name="Nusbaum C."/>
            <person name="Birren B."/>
        </authorList>
    </citation>
    <scope>NUCLEOTIDE SEQUENCE [LARGE SCALE GENOMIC DNA]</scope>
    <source>
        <strain evidence="8 9">CBS 121828</strain>
    </source>
</reference>
<evidence type="ECO:0000313" key="9">
    <source>
        <dbReference type="Proteomes" id="UP000053599"/>
    </source>
</evidence>
<sequence length="751" mass="83402">MSTGGYEESEPGAKKRRLRKGTHSCWECKRRKVRCNFAAPTDAICITCRRRGTKCVSQELPDEQHLDNADRIQCVEALLHQLINQNSAASDASRTVSDARYDAVASTPCSGSEATPFMSLHGASSGSNPRGAIESSSRTSRTEAAPVNKVVPLDTNKFEQISPALVAAFPIQQDIDILLQRCTGISQFCHRVNDIPHTERSCEKSEFIAKLAETVGSGTHPVLVAKYMLMLSSMIAHFPPQQHISGLSEHHRVIMERLADTAISLVTTNEELLGSMESLECILLEGLYHLNCGNIRRGWLAHRRALVAAQLTGIHRPRCPTVKPLSTDTNIDPQYMWSQIVYMDRFLSLILGLPSGQPDVRLDLDLALTPVTSTNRLERCHARITGRILERNQLGVSKHVRDMTMDIDKELRTTAESLPADFWRPPDFTGIDLNSDEAFRETMRIRDQVTHYTLLNQLHLPFLMCPNRCEIEYCRTSCMYASREVLTRFIAFRSINNSWSCCRLADYLALVAGMTLMISHLDSHRYKGEDNLLAHQRLGDRATVEQALKIMKLNSEVHEDMLSAKCACLLQNLLRIEAAAQRYRSQGDESQQDDVLFITVPYFGTVQIGRDGIKPAGKSSLQPQQNPEADITIGGIGSVHFRDSVVASGSCPPPAEVHARPPQSHLAESQQQPRPQLDELHTATDGADLPSAVFTDDFVMQQDLYTGAAAGINDWVFQGIDTAFFDSLMMGTDMQVGNGAVADWYRNAPGG</sequence>
<evidence type="ECO:0000256" key="2">
    <source>
        <dbReference type="ARBA" id="ARBA00023015"/>
    </source>
</evidence>
<accession>A0A0D1Y880</accession>
<dbReference type="AlphaFoldDB" id="A0A0D1Y880"/>
<feature type="compositionally biased region" description="Polar residues" evidence="6">
    <location>
        <begin position="122"/>
        <end position="139"/>
    </location>
</feature>
<proteinExistence type="predicted"/>
<dbReference type="PANTHER" id="PTHR47840:SF1">
    <property type="entry name" value="ZN(II)2CYS6 TRANSCRIPTION FACTOR (EUROFUNG)"/>
    <property type="match status" value="1"/>
</dbReference>
<dbReference type="GO" id="GO:0006351">
    <property type="term" value="P:DNA-templated transcription"/>
    <property type="evidence" value="ECO:0007669"/>
    <property type="project" value="InterPro"/>
</dbReference>
<name>A0A0D1Y880_9EURO</name>
<dbReference type="HOGENOM" id="CLU_004804_0_0_1"/>
<protein>
    <recommendedName>
        <fullName evidence="7">Zn(2)-C6 fungal-type domain-containing protein</fullName>
    </recommendedName>
</protein>
<feature type="region of interest" description="Disordered" evidence="6">
    <location>
        <begin position="118"/>
        <end position="144"/>
    </location>
</feature>
<organism evidence="8 9">
    <name type="scientific">Exophiala sideris</name>
    <dbReference type="NCBI Taxonomy" id="1016849"/>
    <lineage>
        <taxon>Eukaryota</taxon>
        <taxon>Fungi</taxon>
        <taxon>Dikarya</taxon>
        <taxon>Ascomycota</taxon>
        <taxon>Pezizomycotina</taxon>
        <taxon>Eurotiomycetes</taxon>
        <taxon>Chaetothyriomycetidae</taxon>
        <taxon>Chaetothyriales</taxon>
        <taxon>Herpotrichiellaceae</taxon>
        <taxon>Exophiala</taxon>
    </lineage>
</organism>
<dbReference type="Pfam" id="PF04082">
    <property type="entry name" value="Fungal_trans"/>
    <property type="match status" value="1"/>
</dbReference>
<dbReference type="SUPFAM" id="SSF57701">
    <property type="entry name" value="Zn2/Cys6 DNA-binding domain"/>
    <property type="match status" value="1"/>
</dbReference>
<feature type="region of interest" description="Disordered" evidence="6">
    <location>
        <begin position="647"/>
        <end position="675"/>
    </location>
</feature>
<evidence type="ECO:0000256" key="4">
    <source>
        <dbReference type="ARBA" id="ARBA00023163"/>
    </source>
</evidence>
<dbReference type="PROSITE" id="PS00463">
    <property type="entry name" value="ZN2_CY6_FUNGAL_1"/>
    <property type="match status" value="1"/>
</dbReference>
<gene>
    <name evidence="8" type="ORF">PV11_06632</name>
</gene>
<dbReference type="GO" id="GO:0008270">
    <property type="term" value="F:zinc ion binding"/>
    <property type="evidence" value="ECO:0007669"/>
    <property type="project" value="InterPro"/>
</dbReference>
<dbReference type="InterPro" id="IPR001138">
    <property type="entry name" value="Zn2Cys6_DnaBD"/>
</dbReference>
<keyword evidence="5" id="KW-0539">Nucleus</keyword>
<evidence type="ECO:0000259" key="7">
    <source>
        <dbReference type="PROSITE" id="PS50048"/>
    </source>
</evidence>
<dbReference type="PANTHER" id="PTHR47840">
    <property type="entry name" value="ZN(II)2CYS6 TRANSCRIPTION FACTOR (EUROFUNG)-RELATED"/>
    <property type="match status" value="1"/>
</dbReference>
<feature type="domain" description="Zn(2)-C6 fungal-type" evidence="7">
    <location>
        <begin position="24"/>
        <end position="57"/>
    </location>
</feature>
<keyword evidence="3" id="KW-0238">DNA-binding</keyword>
<dbReference type="OrthoDB" id="5392779at2759"/>
<evidence type="ECO:0000256" key="5">
    <source>
        <dbReference type="ARBA" id="ARBA00023242"/>
    </source>
</evidence>
<keyword evidence="1" id="KW-0479">Metal-binding</keyword>
<keyword evidence="4" id="KW-0804">Transcription</keyword>
<dbReference type="CDD" id="cd00067">
    <property type="entry name" value="GAL4"/>
    <property type="match status" value="1"/>
</dbReference>
<dbReference type="SMART" id="SM00906">
    <property type="entry name" value="Fungal_trans"/>
    <property type="match status" value="1"/>
</dbReference>
<evidence type="ECO:0000256" key="3">
    <source>
        <dbReference type="ARBA" id="ARBA00023125"/>
    </source>
</evidence>
<dbReference type="STRING" id="1016849.A0A0D1Y880"/>
<dbReference type="Proteomes" id="UP000053599">
    <property type="component" value="Unassembled WGS sequence"/>
</dbReference>
<dbReference type="PROSITE" id="PS50048">
    <property type="entry name" value="ZN2_CY6_FUNGAL_2"/>
    <property type="match status" value="1"/>
</dbReference>
<evidence type="ECO:0000313" key="8">
    <source>
        <dbReference type="EMBL" id="KIV79042.1"/>
    </source>
</evidence>
<dbReference type="GO" id="GO:0000981">
    <property type="term" value="F:DNA-binding transcription factor activity, RNA polymerase II-specific"/>
    <property type="evidence" value="ECO:0007669"/>
    <property type="project" value="InterPro"/>
</dbReference>
<dbReference type="CDD" id="cd12148">
    <property type="entry name" value="fungal_TF_MHR"/>
    <property type="match status" value="1"/>
</dbReference>
<dbReference type="EMBL" id="KN846953">
    <property type="protein sequence ID" value="KIV79042.1"/>
    <property type="molecule type" value="Genomic_DNA"/>
</dbReference>
<dbReference type="InterPro" id="IPR007219">
    <property type="entry name" value="XnlR_reg_dom"/>
</dbReference>
<dbReference type="Pfam" id="PF00172">
    <property type="entry name" value="Zn_clus"/>
    <property type="match status" value="1"/>
</dbReference>
<dbReference type="GO" id="GO:0003677">
    <property type="term" value="F:DNA binding"/>
    <property type="evidence" value="ECO:0007669"/>
    <property type="project" value="UniProtKB-KW"/>
</dbReference>
<dbReference type="InterPro" id="IPR036864">
    <property type="entry name" value="Zn2-C6_fun-type_DNA-bd_sf"/>
</dbReference>
<keyword evidence="2" id="KW-0805">Transcription regulation</keyword>